<sequence length="214" mass="22664">MAKVAVVLSGSGVFDGSELHESVLTMLELEKQGIEYQTFAPDITQLHTINHQTGEATDGRNVLVESNRVSRGATQSLAELSYRNFDALVFVGGFGAAKNLSNFAVQGSEYTVEPSVAKAITEFNENGKWIFAMCIAPVLLAKTIPNVALTIGTDADTIGAIEPTGVNHVACSAIEHHVDEDNKVITTPAYMLASNLVELSSGIGGAIQALSTRL</sequence>
<dbReference type="Gene3D" id="3.40.50.880">
    <property type="match status" value="1"/>
</dbReference>
<gene>
    <name evidence="2" type="ORF">BCS93_04330</name>
</gene>
<evidence type="ECO:0000259" key="1">
    <source>
        <dbReference type="Pfam" id="PF01965"/>
    </source>
</evidence>
<dbReference type="RefSeq" id="WP_102460299.1">
    <property type="nucleotide sequence ID" value="NZ_MCXS01000025.1"/>
</dbReference>
<evidence type="ECO:0000313" key="3">
    <source>
        <dbReference type="Proteomes" id="UP000235611"/>
    </source>
</evidence>
<dbReference type="PANTHER" id="PTHR10224">
    <property type="entry name" value="ES1 PROTEIN HOMOLOG, MITOCHONDRIAL"/>
    <property type="match status" value="1"/>
</dbReference>
<dbReference type="EMBL" id="MDBO01000036">
    <property type="protein sequence ID" value="PMP14022.1"/>
    <property type="molecule type" value="Genomic_DNA"/>
</dbReference>
<dbReference type="SUPFAM" id="SSF52317">
    <property type="entry name" value="Class I glutamine amidotransferase-like"/>
    <property type="match status" value="1"/>
</dbReference>
<feature type="domain" description="DJ-1/PfpI" evidence="1">
    <location>
        <begin position="13"/>
        <end position="143"/>
    </location>
</feature>
<dbReference type="NCBIfam" id="NF008747">
    <property type="entry name" value="PRK11780.1"/>
    <property type="match status" value="1"/>
</dbReference>
<accession>A0AAP8MYM3</accession>
<protein>
    <submittedName>
        <fullName evidence="2">Isoprenoid biosynthesis protein ElbB</fullName>
    </submittedName>
</protein>
<comment type="caution">
    <text evidence="2">The sequence shown here is derived from an EMBL/GenBank/DDBJ whole genome shotgun (WGS) entry which is preliminary data.</text>
</comment>
<dbReference type="InterPro" id="IPR002818">
    <property type="entry name" value="DJ-1/PfpI"/>
</dbReference>
<name>A0AAP8MYM3_9VIBR</name>
<reference evidence="3" key="1">
    <citation type="submission" date="2016-07" db="EMBL/GenBank/DDBJ databases">
        <title>Nontailed viruses are major unrecognized killers of bacteria in the ocean.</title>
        <authorList>
            <person name="Kauffman K."/>
            <person name="Hussain F."/>
            <person name="Yang J."/>
            <person name="Arevalo P."/>
            <person name="Brown J."/>
            <person name="Cutler M."/>
            <person name="Kelly L."/>
            <person name="Polz M.F."/>
        </authorList>
    </citation>
    <scope>NUCLEOTIDE SEQUENCE [LARGE SCALE GENOMIC DNA]</scope>
    <source>
        <strain evidence="3">10N.222.49.A5</strain>
    </source>
</reference>
<evidence type="ECO:0000313" key="2">
    <source>
        <dbReference type="EMBL" id="PMP14022.1"/>
    </source>
</evidence>
<dbReference type="PANTHER" id="PTHR10224:SF12">
    <property type="entry name" value="GLYOXALASE ELBB"/>
    <property type="match status" value="1"/>
</dbReference>
<dbReference type="Proteomes" id="UP000235611">
    <property type="component" value="Unassembled WGS sequence"/>
</dbReference>
<organism evidence="2 3">
    <name type="scientific">Vibrio breoganii</name>
    <dbReference type="NCBI Taxonomy" id="553239"/>
    <lineage>
        <taxon>Bacteria</taxon>
        <taxon>Pseudomonadati</taxon>
        <taxon>Pseudomonadota</taxon>
        <taxon>Gammaproteobacteria</taxon>
        <taxon>Vibrionales</taxon>
        <taxon>Vibrionaceae</taxon>
        <taxon>Vibrio</taxon>
    </lineage>
</organism>
<proteinExistence type="predicted"/>
<dbReference type="AlphaFoldDB" id="A0AAP8MYM3"/>
<dbReference type="InterPro" id="IPR029062">
    <property type="entry name" value="Class_I_gatase-like"/>
</dbReference>
<dbReference type="Pfam" id="PF01965">
    <property type="entry name" value="DJ-1_PfpI"/>
    <property type="match status" value="1"/>
</dbReference>